<dbReference type="AlphaFoldDB" id="J7G3P5"/>
<keyword evidence="8" id="KW-1133">Transmembrane helix</keyword>
<dbReference type="PROSITE" id="PS50102">
    <property type="entry name" value="RRM"/>
    <property type="match status" value="3"/>
</dbReference>
<name>J7G3P5_9CRYP</name>
<feature type="domain" description="RRM" evidence="9">
    <location>
        <begin position="35"/>
        <end position="116"/>
    </location>
</feature>
<keyword evidence="3" id="KW-0963">Cytoplasm</keyword>
<evidence type="ECO:0000313" key="11">
    <source>
        <dbReference type="Proteomes" id="UP000243348"/>
    </source>
</evidence>
<feature type="transmembrane region" description="Helical" evidence="8">
    <location>
        <begin position="428"/>
        <end position="450"/>
    </location>
</feature>
<evidence type="ECO:0000313" key="10">
    <source>
        <dbReference type="EMBL" id="AFP65689.1"/>
    </source>
</evidence>
<reference evidence="10 11" key="1">
    <citation type="journal article" date="2012" name="Genome Biol. Evol.">
        <title>Nucleomorph genome sequence of the cryptophyte alga Chroomonas mesostigmatica CCMP1168 reveals lineage-specific gene loss and genome complexity.</title>
        <authorList>
            <person name="Moore C.E."/>
            <person name="Curtis B."/>
            <person name="Mills T."/>
            <person name="Tanifuji G."/>
            <person name="Archibald J.M."/>
        </authorList>
    </citation>
    <scope>NUCLEOTIDE SEQUENCE [LARGE SCALE GENOMIC DNA]</scope>
    <source>
        <strain evidence="10 11">CCMP1168</strain>
    </source>
</reference>
<keyword evidence="10" id="KW-0542">Nucleomorph</keyword>
<dbReference type="PANTHER" id="PTHR24012">
    <property type="entry name" value="RNA BINDING PROTEIN"/>
    <property type="match status" value="1"/>
</dbReference>
<evidence type="ECO:0000256" key="1">
    <source>
        <dbReference type="ARBA" id="ARBA00004123"/>
    </source>
</evidence>
<dbReference type="FunFam" id="3.30.70.330:FF:000651">
    <property type="entry name" value="Poly(A) binding protein cytoplasmic 1 like"/>
    <property type="match status" value="1"/>
</dbReference>
<dbReference type="InterPro" id="IPR035979">
    <property type="entry name" value="RBD_domain_sf"/>
</dbReference>
<geneLocation type="nucleomorph" evidence="10"/>
<dbReference type="InterPro" id="IPR000504">
    <property type="entry name" value="RRM_dom"/>
</dbReference>
<gene>
    <name evidence="10" type="primary">pab1</name>
    <name evidence="10" type="ORF">CMESO_548</name>
</gene>
<keyword evidence="6" id="KW-0539">Nucleus</keyword>
<evidence type="ECO:0000256" key="3">
    <source>
        <dbReference type="ARBA" id="ARBA00022490"/>
    </source>
</evidence>
<keyword evidence="8" id="KW-0472">Membrane</keyword>
<dbReference type="GO" id="GO:0005737">
    <property type="term" value="C:cytoplasm"/>
    <property type="evidence" value="ECO:0007669"/>
    <property type="project" value="UniProtKB-SubCell"/>
</dbReference>
<feature type="domain" description="RRM" evidence="9">
    <location>
        <begin position="126"/>
        <end position="198"/>
    </location>
</feature>
<dbReference type="Pfam" id="PF00076">
    <property type="entry name" value="RRM_1"/>
    <property type="match status" value="3"/>
</dbReference>
<dbReference type="Proteomes" id="UP000243348">
    <property type="component" value="Nucleomorph 3"/>
</dbReference>
<dbReference type="EMBL" id="CP003682">
    <property type="protein sequence ID" value="AFP65689.1"/>
    <property type="molecule type" value="Genomic_DNA"/>
</dbReference>
<dbReference type="SUPFAM" id="SSF54928">
    <property type="entry name" value="RNA-binding domain, RBD"/>
    <property type="match status" value="3"/>
</dbReference>
<evidence type="ECO:0000256" key="7">
    <source>
        <dbReference type="PROSITE-ProRule" id="PRU00176"/>
    </source>
</evidence>
<comment type="subcellular location">
    <subcellularLocation>
        <location evidence="2">Cytoplasm</location>
    </subcellularLocation>
    <subcellularLocation>
        <location evidence="1">Nucleus</location>
    </subcellularLocation>
</comment>
<keyword evidence="5 7" id="KW-0694">RNA-binding</keyword>
<keyword evidence="8" id="KW-0812">Transmembrane</keyword>
<dbReference type="SMART" id="SM00360">
    <property type="entry name" value="RRM"/>
    <property type="match status" value="3"/>
</dbReference>
<dbReference type="GO" id="GO:0005634">
    <property type="term" value="C:nucleus"/>
    <property type="evidence" value="ECO:0007669"/>
    <property type="project" value="UniProtKB-SubCell"/>
</dbReference>
<proteinExistence type="predicted"/>
<organism evidence="10 11">
    <name type="scientific">Chroomonas mesostigmatica CCMP1168</name>
    <dbReference type="NCBI Taxonomy" id="1195612"/>
    <lineage>
        <taxon>Eukaryota</taxon>
        <taxon>Cryptophyceae</taxon>
        <taxon>Pyrenomonadales</taxon>
        <taxon>Chroomonadaceae</taxon>
        <taxon>Chroomonas</taxon>
    </lineage>
</organism>
<evidence type="ECO:0000256" key="4">
    <source>
        <dbReference type="ARBA" id="ARBA00022737"/>
    </source>
</evidence>
<evidence type="ECO:0000256" key="2">
    <source>
        <dbReference type="ARBA" id="ARBA00004496"/>
    </source>
</evidence>
<evidence type="ECO:0000259" key="9">
    <source>
        <dbReference type="PROSITE" id="PS50102"/>
    </source>
</evidence>
<evidence type="ECO:0000256" key="6">
    <source>
        <dbReference type="ARBA" id="ARBA00023242"/>
    </source>
</evidence>
<keyword evidence="4" id="KW-0677">Repeat</keyword>
<accession>J7G3P5</accession>
<protein>
    <submittedName>
        <fullName evidence="10">Polyadenylate-binding protein</fullName>
    </submittedName>
</protein>
<dbReference type="GO" id="GO:0003723">
    <property type="term" value="F:RNA binding"/>
    <property type="evidence" value="ECO:0007669"/>
    <property type="project" value="UniProtKB-UniRule"/>
</dbReference>
<feature type="domain" description="RRM" evidence="9">
    <location>
        <begin position="218"/>
        <end position="295"/>
    </location>
</feature>
<dbReference type="Gene3D" id="3.30.70.330">
    <property type="match status" value="3"/>
</dbReference>
<evidence type="ECO:0000256" key="8">
    <source>
        <dbReference type="SAM" id="Phobius"/>
    </source>
</evidence>
<dbReference type="InterPro" id="IPR012677">
    <property type="entry name" value="Nucleotide-bd_a/b_plait_sf"/>
</dbReference>
<sequence>MKKILKSNEGPKLKLIGDSSNKKFLKRKIKIKNPCSLYVGDLSIYVEESSLMKIFSKIGKVHSIQICRDFSTGISRGYSYVNFLNPKDAQKAFKLLNYYTDETLHYKPLRIMWVQKDKSLRFSGTGNLFIKNIPRRYDNKSLSKLFSQFGKILSCKIALDENKRSMGYGFVHYKEEKDSKKAIEKMNNCFIDGEKIFVGPFISKVKRNNRNNSKLRFTNVYIKNILFQNCNEIYIKDLFEIFGPITSIFIPKANEAPLGFAFVNFENPEDAEDAIFKMNGKKIKGKTLYVGKAETRIERQRRLAKKFLDKKMSKVCFYKKLMFFISDVPIFIKSKILTSAYLKIGLFRKFKILSKKKKLSIKLVVFCFDRKKFFKQLIKNYNFLKKFNLIVAKFPQSLSLIDYKVIQLNKSKKHRGLRKKEEKLMFKVLFSFPYLKINFFLIFLLIRSFYRINKDLFRKLSTKIFSSRKDDFISFFFCGKSFSKNKHSLI</sequence>
<evidence type="ECO:0000256" key="5">
    <source>
        <dbReference type="ARBA" id="ARBA00022884"/>
    </source>
</evidence>